<dbReference type="GO" id="GO:0005524">
    <property type="term" value="F:ATP binding"/>
    <property type="evidence" value="ECO:0007669"/>
    <property type="project" value="UniProtKB-KW"/>
</dbReference>
<dbReference type="PANTHER" id="PTHR31528:SF3">
    <property type="entry name" value="THIAMINE BIOSYNTHESIS PROTEIN HI_0357-RELATED"/>
    <property type="match status" value="1"/>
</dbReference>
<feature type="chain" id="PRO_5001915766" evidence="1">
    <location>
        <begin position="27"/>
        <end position="318"/>
    </location>
</feature>
<sequence>MKSLFSRKKLLAAGALSLLMSTQALAEDKLTLLLDWFVNPDHAPIIIAEKKGYFKDQDLKVDIQEPADPSMPPKLVAAGKADMAVTYQPQLHMQIDEGLPLTRVTTLIATPLNTLVTLKSSNISSIADLKGKKIGFSVSGFEDVLLSVMLQHHGLTMDDVELVNVNWSLSPSLITGKVDAVIGSYRNFELNQLDIENHPGHAFYVEEEGVPTYEELIIVVNNKDRDHDKYRRFNLALEQAVQFIVNHPDEAWTLFKDYKPAELDDELNRRAWKDTLTRFALRPGALSERSYEAFAKFMQEQKLIKQVPTAVADYAIEP</sequence>
<dbReference type="eggNOG" id="COG0715">
    <property type="taxonomic scope" value="Bacteria"/>
</dbReference>
<dbReference type="InterPro" id="IPR015168">
    <property type="entry name" value="SsuA/THI5"/>
</dbReference>
<dbReference type="GO" id="GO:0009228">
    <property type="term" value="P:thiamine biosynthetic process"/>
    <property type="evidence" value="ECO:0007669"/>
    <property type="project" value="InterPro"/>
</dbReference>
<dbReference type="OrthoDB" id="286202at2"/>
<feature type="signal peptide" evidence="1">
    <location>
        <begin position="1"/>
        <end position="26"/>
    </location>
</feature>
<evidence type="ECO:0000259" key="2">
    <source>
        <dbReference type="Pfam" id="PF09084"/>
    </source>
</evidence>
<comment type="caution">
    <text evidence="3">The sequence shown here is derived from an EMBL/GenBank/DDBJ whole genome shotgun (WGS) entry which is preliminary data.</text>
</comment>
<organism evidence="3 4">
    <name type="scientific">Oligella urethralis DNF00040</name>
    <dbReference type="NCBI Taxonomy" id="1401065"/>
    <lineage>
        <taxon>Bacteria</taxon>
        <taxon>Pseudomonadati</taxon>
        <taxon>Pseudomonadota</taxon>
        <taxon>Betaproteobacteria</taxon>
        <taxon>Burkholderiales</taxon>
        <taxon>Alcaligenaceae</taxon>
        <taxon>Oligella</taxon>
    </lineage>
</organism>
<reference evidence="3 4" key="1">
    <citation type="submission" date="2014-07" db="EMBL/GenBank/DDBJ databases">
        <authorList>
            <person name="McCorrison J."/>
            <person name="Sanka R."/>
            <person name="Torralba M."/>
            <person name="Gillis M."/>
            <person name="Haft D.H."/>
            <person name="Methe B."/>
            <person name="Sutton G."/>
            <person name="Nelson K.E."/>
        </authorList>
    </citation>
    <scope>NUCLEOTIDE SEQUENCE [LARGE SCALE GENOMIC DNA]</scope>
    <source>
        <strain evidence="3 4">DNF00040</strain>
    </source>
</reference>
<keyword evidence="3" id="KW-0067">ATP-binding</keyword>
<evidence type="ECO:0000313" key="4">
    <source>
        <dbReference type="Proteomes" id="UP000029629"/>
    </source>
</evidence>
<protein>
    <submittedName>
        <fullName evidence="3">ABC transporter ATP-binding protein</fullName>
    </submittedName>
</protein>
<dbReference type="EMBL" id="JRNI01000023">
    <property type="protein sequence ID" value="KGF30536.1"/>
    <property type="molecule type" value="Genomic_DNA"/>
</dbReference>
<dbReference type="Gene3D" id="3.40.190.10">
    <property type="entry name" value="Periplasmic binding protein-like II"/>
    <property type="match status" value="2"/>
</dbReference>
<dbReference type="Proteomes" id="UP000029629">
    <property type="component" value="Unassembled WGS sequence"/>
</dbReference>
<dbReference type="AlphaFoldDB" id="A0A095Z841"/>
<dbReference type="InterPro" id="IPR027939">
    <property type="entry name" value="NMT1/THI5"/>
</dbReference>
<evidence type="ECO:0000313" key="3">
    <source>
        <dbReference type="EMBL" id="KGF30536.1"/>
    </source>
</evidence>
<keyword evidence="3" id="KW-0547">Nucleotide-binding</keyword>
<name>A0A095Z841_9BURK</name>
<dbReference type="Pfam" id="PF09084">
    <property type="entry name" value="NMT1"/>
    <property type="match status" value="1"/>
</dbReference>
<evidence type="ECO:0000256" key="1">
    <source>
        <dbReference type="SAM" id="SignalP"/>
    </source>
</evidence>
<dbReference type="RefSeq" id="WP_052043616.1">
    <property type="nucleotide sequence ID" value="NZ_JRNI01000023.1"/>
</dbReference>
<dbReference type="SUPFAM" id="SSF53850">
    <property type="entry name" value="Periplasmic binding protein-like II"/>
    <property type="match status" value="1"/>
</dbReference>
<dbReference type="PANTHER" id="PTHR31528">
    <property type="entry name" value="4-AMINO-5-HYDROXYMETHYL-2-METHYLPYRIMIDINE PHOSPHATE SYNTHASE THI11-RELATED"/>
    <property type="match status" value="1"/>
</dbReference>
<keyword evidence="4" id="KW-1185">Reference proteome</keyword>
<accession>A0A095Z841</accession>
<keyword evidence="1" id="KW-0732">Signal</keyword>
<feature type="domain" description="SsuA/THI5-like" evidence="2">
    <location>
        <begin position="39"/>
        <end position="251"/>
    </location>
</feature>
<gene>
    <name evidence="3" type="ORF">HMPREF2130_06120</name>
</gene>
<proteinExistence type="predicted"/>